<evidence type="ECO:0000313" key="3">
    <source>
        <dbReference type="EMBL" id="EAW11706.1"/>
    </source>
</evidence>
<accession>A1CFQ7</accession>
<name>A1CFQ7_ASPCL</name>
<feature type="chain" id="PRO_5002633532" description="Deoxyribonuclease NucA/NucB domain-containing protein" evidence="1">
    <location>
        <begin position="21"/>
        <end position="235"/>
    </location>
</feature>
<keyword evidence="1" id="KW-0732">Signal</keyword>
<feature type="domain" description="Deoxyribonuclease NucA/NucB" evidence="2">
    <location>
        <begin position="37"/>
        <end position="135"/>
    </location>
</feature>
<dbReference type="eggNOG" id="ENOG502S8F7">
    <property type="taxonomic scope" value="Eukaryota"/>
</dbReference>
<dbReference type="Proteomes" id="UP000006701">
    <property type="component" value="Unassembled WGS sequence"/>
</dbReference>
<dbReference type="Pfam" id="PF14040">
    <property type="entry name" value="DNase_NucA_NucB"/>
    <property type="match status" value="1"/>
</dbReference>
<dbReference type="EMBL" id="DS027052">
    <property type="protein sequence ID" value="EAW11706.1"/>
    <property type="molecule type" value="Genomic_DNA"/>
</dbReference>
<dbReference type="RefSeq" id="XP_001273132.1">
    <property type="nucleotide sequence ID" value="XM_001273131.1"/>
</dbReference>
<organism evidence="3 4">
    <name type="scientific">Aspergillus clavatus (strain ATCC 1007 / CBS 513.65 / DSM 816 / NCTC 3887 / NRRL 1 / QM 1276 / 107)</name>
    <dbReference type="NCBI Taxonomy" id="344612"/>
    <lineage>
        <taxon>Eukaryota</taxon>
        <taxon>Fungi</taxon>
        <taxon>Dikarya</taxon>
        <taxon>Ascomycota</taxon>
        <taxon>Pezizomycotina</taxon>
        <taxon>Eurotiomycetes</taxon>
        <taxon>Eurotiomycetidae</taxon>
        <taxon>Eurotiales</taxon>
        <taxon>Aspergillaceae</taxon>
        <taxon>Aspergillus</taxon>
        <taxon>Aspergillus subgen. Fumigati</taxon>
    </lineage>
</organism>
<dbReference type="AlphaFoldDB" id="A1CFQ7"/>
<reference evidence="3 4" key="1">
    <citation type="journal article" date="2008" name="PLoS Genet.">
        <title>Genomic islands in the pathogenic filamentous fungus Aspergillus fumigatus.</title>
        <authorList>
            <person name="Fedorova N.D."/>
            <person name="Khaldi N."/>
            <person name="Joardar V.S."/>
            <person name="Maiti R."/>
            <person name="Amedeo P."/>
            <person name="Anderson M.J."/>
            <person name="Crabtree J."/>
            <person name="Silva J.C."/>
            <person name="Badger J.H."/>
            <person name="Albarraq A."/>
            <person name="Angiuoli S."/>
            <person name="Bussey H."/>
            <person name="Bowyer P."/>
            <person name="Cotty P.J."/>
            <person name="Dyer P.S."/>
            <person name="Egan A."/>
            <person name="Galens K."/>
            <person name="Fraser-Liggett C.M."/>
            <person name="Haas B.J."/>
            <person name="Inman J.M."/>
            <person name="Kent R."/>
            <person name="Lemieux S."/>
            <person name="Malavazi I."/>
            <person name="Orvis J."/>
            <person name="Roemer T."/>
            <person name="Ronning C.M."/>
            <person name="Sundaram J.P."/>
            <person name="Sutton G."/>
            <person name="Turner G."/>
            <person name="Venter J.C."/>
            <person name="White O.R."/>
            <person name="Whitty B.R."/>
            <person name="Youngman P."/>
            <person name="Wolfe K.H."/>
            <person name="Goldman G.H."/>
            <person name="Wortman J.R."/>
            <person name="Jiang B."/>
            <person name="Denning D.W."/>
            <person name="Nierman W.C."/>
        </authorList>
    </citation>
    <scope>NUCLEOTIDE SEQUENCE [LARGE SCALE GENOMIC DNA]</scope>
    <source>
        <strain evidence="4">ATCC 1007 / CBS 513.65 / DSM 816 / NCTC 3887 / NRRL 1</strain>
    </source>
</reference>
<evidence type="ECO:0000259" key="2">
    <source>
        <dbReference type="Pfam" id="PF14040"/>
    </source>
</evidence>
<proteinExistence type="predicted"/>
<dbReference type="KEGG" id="act:ACLA_094050"/>
<dbReference type="VEuPathDB" id="FungiDB:ACLA_094050"/>
<dbReference type="OrthoDB" id="2748312at2759"/>
<dbReference type="OMA" id="FAWNCAN"/>
<evidence type="ECO:0000313" key="4">
    <source>
        <dbReference type="Proteomes" id="UP000006701"/>
    </source>
</evidence>
<gene>
    <name evidence="3" type="ORF">ACLA_094050</name>
</gene>
<dbReference type="InterPro" id="IPR029476">
    <property type="entry name" value="DNase_NucA_NucB"/>
</dbReference>
<dbReference type="HOGENOM" id="CLU_096871_0_0_1"/>
<keyword evidence="4" id="KW-1185">Reference proteome</keyword>
<evidence type="ECO:0000256" key="1">
    <source>
        <dbReference type="SAM" id="SignalP"/>
    </source>
</evidence>
<dbReference type="GeneID" id="4704729"/>
<feature type="signal peptide" evidence="1">
    <location>
        <begin position="1"/>
        <end position="20"/>
    </location>
</feature>
<protein>
    <recommendedName>
        <fullName evidence="2">Deoxyribonuclease NucA/NucB domain-containing protein</fullName>
    </recommendedName>
</protein>
<sequence length="235" mass="25999">MVSYQYLHSLLPLILSGVCGLNFGWNCQNTPQACQNACYAVRCGSPSITFLTRGDPEDTDDQRKRAGCSGSPCSILPWAGAGTSCDEYPFASVEEGGWEAYQRCIPLIENQRQGGQLGGFYRRNDVIEGTQFYVFLVNYEGIRYCDNAMNCINDGQQFMTHRALTKRNEVVQTTLLVPNHTGTADVPSFREFVDEDDLHLILLSGETTTDFVGEEVDVSGIGLVEIVAEENPNDQ</sequence>